<dbReference type="CDD" id="cd06171">
    <property type="entry name" value="Sigma70_r4"/>
    <property type="match status" value="1"/>
</dbReference>
<comment type="similarity">
    <text evidence="1">Belongs to the sigma-70 factor family. ECF subfamily.</text>
</comment>
<reference evidence="7 8" key="1">
    <citation type="submission" date="2021-03" db="EMBL/GenBank/DDBJ databases">
        <title>novel species isolated from a fishpond in China.</title>
        <authorList>
            <person name="Lu H."/>
            <person name="Cai Z."/>
        </authorList>
    </citation>
    <scope>NUCLEOTIDE SEQUENCE [LARGE SCALE GENOMIC DNA]</scope>
    <source>
        <strain evidence="7 8">H41</strain>
    </source>
</reference>
<evidence type="ECO:0000313" key="7">
    <source>
        <dbReference type="EMBL" id="MBN7811183.1"/>
    </source>
</evidence>
<dbReference type="NCBIfam" id="TIGR02937">
    <property type="entry name" value="sigma70-ECF"/>
    <property type="match status" value="1"/>
</dbReference>
<dbReference type="PANTHER" id="PTHR43133">
    <property type="entry name" value="RNA POLYMERASE ECF-TYPE SIGMA FACTO"/>
    <property type="match status" value="1"/>
</dbReference>
<dbReference type="Pfam" id="PF08281">
    <property type="entry name" value="Sigma70_r4_2"/>
    <property type="match status" value="1"/>
</dbReference>
<dbReference type="InterPro" id="IPR007627">
    <property type="entry name" value="RNA_pol_sigma70_r2"/>
</dbReference>
<organism evidence="7 8">
    <name type="scientific">Algoriphagus oliviformis</name>
    <dbReference type="NCBI Taxonomy" id="2811231"/>
    <lineage>
        <taxon>Bacteria</taxon>
        <taxon>Pseudomonadati</taxon>
        <taxon>Bacteroidota</taxon>
        <taxon>Cytophagia</taxon>
        <taxon>Cytophagales</taxon>
        <taxon>Cyclobacteriaceae</taxon>
        <taxon>Algoriphagus</taxon>
    </lineage>
</organism>
<evidence type="ECO:0000256" key="1">
    <source>
        <dbReference type="ARBA" id="ARBA00010641"/>
    </source>
</evidence>
<keyword evidence="2" id="KW-0805">Transcription regulation</keyword>
<dbReference type="Gene3D" id="1.10.10.10">
    <property type="entry name" value="Winged helix-like DNA-binding domain superfamily/Winged helix DNA-binding domain"/>
    <property type="match status" value="1"/>
</dbReference>
<keyword evidence="3" id="KW-0731">Sigma factor</keyword>
<dbReference type="Pfam" id="PF04542">
    <property type="entry name" value="Sigma70_r2"/>
    <property type="match status" value="1"/>
</dbReference>
<name>A0ABS3C233_9BACT</name>
<sequence>MRKEEEFIALIHAHQGLIFKIASFYTSSKEEKEDLSQEIIYQVWKSFDLFQNNSKPSTWLYRIGMNTAITQLNKSKRKVTAVPLDGIQLQWIEETDSESEEKLSQLYAEIKKLNLLDKGIVLLFLEAKSHEEISDILGISVSNVGTRLSRIKEKLRKGIHTH</sequence>
<gene>
    <name evidence="7" type="ORF">J0A68_09455</name>
</gene>
<protein>
    <submittedName>
        <fullName evidence="7">RNA polymerase sigma factor</fullName>
    </submittedName>
</protein>
<dbReference type="SUPFAM" id="SSF88946">
    <property type="entry name" value="Sigma2 domain of RNA polymerase sigma factors"/>
    <property type="match status" value="1"/>
</dbReference>
<dbReference type="InterPro" id="IPR013249">
    <property type="entry name" value="RNA_pol_sigma70_r4_t2"/>
</dbReference>
<evidence type="ECO:0000313" key="8">
    <source>
        <dbReference type="Proteomes" id="UP000664317"/>
    </source>
</evidence>
<proteinExistence type="inferred from homology"/>
<dbReference type="SUPFAM" id="SSF88659">
    <property type="entry name" value="Sigma3 and sigma4 domains of RNA polymerase sigma factors"/>
    <property type="match status" value="1"/>
</dbReference>
<evidence type="ECO:0000259" key="6">
    <source>
        <dbReference type="Pfam" id="PF08281"/>
    </source>
</evidence>
<dbReference type="InterPro" id="IPR039425">
    <property type="entry name" value="RNA_pol_sigma-70-like"/>
</dbReference>
<comment type="caution">
    <text evidence="7">The sequence shown here is derived from an EMBL/GenBank/DDBJ whole genome shotgun (WGS) entry which is preliminary data.</text>
</comment>
<evidence type="ECO:0000256" key="2">
    <source>
        <dbReference type="ARBA" id="ARBA00023015"/>
    </source>
</evidence>
<keyword evidence="8" id="KW-1185">Reference proteome</keyword>
<dbReference type="InterPro" id="IPR036388">
    <property type="entry name" value="WH-like_DNA-bd_sf"/>
</dbReference>
<dbReference type="InterPro" id="IPR013325">
    <property type="entry name" value="RNA_pol_sigma_r2"/>
</dbReference>
<dbReference type="RefSeq" id="WP_206577965.1">
    <property type="nucleotide sequence ID" value="NZ_JAFKCT010000003.1"/>
</dbReference>
<dbReference type="EMBL" id="JAFKCT010000003">
    <property type="protein sequence ID" value="MBN7811183.1"/>
    <property type="molecule type" value="Genomic_DNA"/>
</dbReference>
<dbReference type="PANTHER" id="PTHR43133:SF45">
    <property type="entry name" value="RNA POLYMERASE ECF-TYPE SIGMA FACTOR"/>
    <property type="match status" value="1"/>
</dbReference>
<evidence type="ECO:0000256" key="3">
    <source>
        <dbReference type="ARBA" id="ARBA00023082"/>
    </source>
</evidence>
<accession>A0ABS3C233</accession>
<dbReference type="Proteomes" id="UP000664317">
    <property type="component" value="Unassembled WGS sequence"/>
</dbReference>
<evidence type="ECO:0000256" key="4">
    <source>
        <dbReference type="ARBA" id="ARBA00023163"/>
    </source>
</evidence>
<evidence type="ECO:0000259" key="5">
    <source>
        <dbReference type="Pfam" id="PF04542"/>
    </source>
</evidence>
<dbReference type="Gene3D" id="1.10.1740.10">
    <property type="match status" value="1"/>
</dbReference>
<dbReference type="InterPro" id="IPR014284">
    <property type="entry name" value="RNA_pol_sigma-70_dom"/>
</dbReference>
<dbReference type="InterPro" id="IPR013324">
    <property type="entry name" value="RNA_pol_sigma_r3/r4-like"/>
</dbReference>
<feature type="domain" description="RNA polymerase sigma factor 70 region 4 type 2" evidence="6">
    <location>
        <begin position="105"/>
        <end position="155"/>
    </location>
</feature>
<keyword evidence="4" id="KW-0804">Transcription</keyword>
<feature type="domain" description="RNA polymerase sigma-70 region 2" evidence="5">
    <location>
        <begin position="10"/>
        <end position="77"/>
    </location>
</feature>